<dbReference type="SUPFAM" id="SSF161111">
    <property type="entry name" value="Cation efflux protein transmembrane domain-like"/>
    <property type="match status" value="1"/>
</dbReference>
<feature type="transmembrane region" description="Helical" evidence="7">
    <location>
        <begin position="118"/>
        <end position="135"/>
    </location>
</feature>
<dbReference type="PANTHER" id="PTHR43840:SF15">
    <property type="entry name" value="MITOCHONDRIAL METAL TRANSPORTER 1-RELATED"/>
    <property type="match status" value="1"/>
</dbReference>
<gene>
    <name evidence="10" type="ORF">SAMN02745220_01552</name>
</gene>
<evidence type="ECO:0000256" key="7">
    <source>
        <dbReference type="SAM" id="Phobius"/>
    </source>
</evidence>
<dbReference type="GO" id="GO:0005886">
    <property type="term" value="C:plasma membrane"/>
    <property type="evidence" value="ECO:0007669"/>
    <property type="project" value="TreeGrafter"/>
</dbReference>
<feature type="domain" description="Cation efflux protein cytoplasmic" evidence="9">
    <location>
        <begin position="210"/>
        <end position="288"/>
    </location>
</feature>
<dbReference type="STRING" id="1121416.SAMN02745220_01552"/>
<evidence type="ECO:0000256" key="3">
    <source>
        <dbReference type="ARBA" id="ARBA00022448"/>
    </source>
</evidence>
<dbReference type="InterPro" id="IPR050291">
    <property type="entry name" value="CDF_Transporter"/>
</dbReference>
<dbReference type="Gene3D" id="3.30.70.1350">
    <property type="entry name" value="Cation efflux protein, cytoplasmic domain"/>
    <property type="match status" value="1"/>
</dbReference>
<dbReference type="GO" id="GO:0015093">
    <property type="term" value="F:ferrous iron transmembrane transporter activity"/>
    <property type="evidence" value="ECO:0007669"/>
    <property type="project" value="TreeGrafter"/>
</dbReference>
<dbReference type="InterPro" id="IPR002524">
    <property type="entry name" value="Cation_efflux"/>
</dbReference>
<evidence type="ECO:0000313" key="10">
    <source>
        <dbReference type="EMBL" id="SHO46590.1"/>
    </source>
</evidence>
<dbReference type="InterPro" id="IPR036837">
    <property type="entry name" value="Cation_efflux_CTD_sf"/>
</dbReference>
<dbReference type="OrthoDB" id="9806522at2"/>
<sequence>MKNPSSKKLFAAKLSISTAVSLSLMKFIVGLLTGSMAVLSSAIDSMLDILMSGVNFLAIRHAEQPADDDHAYGHGKFETMAALIQALVIGGSGVWILIESVRRLISGSTPSKLGSGMIVLIVSVIASWLISRYLVKVAKETDSAALRADSLHFAMDVYTNIALAAGLLVIHFFHLPWLDPLLSLFVGGYILYEAIKLARHAMYDVLDTQLPEDLRKKIEKAIEIHGGDMLSCHNLRTRKSGSRKIIDFHLTVCKNLTVDESHRITELLEDQIEAELNNADITIHVEPCHRHDCPENPNSCEAQIIHSVIGNK</sequence>
<proteinExistence type="inferred from homology"/>
<keyword evidence="5 7" id="KW-1133">Transmembrane helix</keyword>
<evidence type="ECO:0000256" key="2">
    <source>
        <dbReference type="ARBA" id="ARBA00008114"/>
    </source>
</evidence>
<accession>A0A1M7Y364</accession>
<dbReference type="Proteomes" id="UP000184603">
    <property type="component" value="Unassembled WGS sequence"/>
</dbReference>
<keyword evidence="11" id="KW-1185">Reference proteome</keyword>
<dbReference type="EMBL" id="FRFE01000006">
    <property type="protein sequence ID" value="SHO46590.1"/>
    <property type="molecule type" value="Genomic_DNA"/>
</dbReference>
<feature type="transmembrane region" description="Helical" evidence="7">
    <location>
        <begin position="80"/>
        <end position="98"/>
    </location>
</feature>
<protein>
    <submittedName>
        <fullName evidence="10">Cation diffusion facilitator family transporter</fullName>
    </submittedName>
</protein>
<dbReference type="AlphaFoldDB" id="A0A1M7Y364"/>
<dbReference type="SUPFAM" id="SSF160240">
    <property type="entry name" value="Cation efflux protein cytoplasmic domain-like"/>
    <property type="match status" value="1"/>
</dbReference>
<dbReference type="NCBIfam" id="TIGR01297">
    <property type="entry name" value="CDF"/>
    <property type="match status" value="1"/>
</dbReference>
<dbReference type="Pfam" id="PF01545">
    <property type="entry name" value="Cation_efflux"/>
    <property type="match status" value="1"/>
</dbReference>
<keyword evidence="3" id="KW-0813">Transport</keyword>
<dbReference type="Pfam" id="PF16916">
    <property type="entry name" value="ZT_dimer"/>
    <property type="match status" value="1"/>
</dbReference>
<feature type="transmembrane region" description="Helical" evidence="7">
    <location>
        <begin position="12"/>
        <end position="32"/>
    </location>
</feature>
<dbReference type="PANTHER" id="PTHR43840">
    <property type="entry name" value="MITOCHONDRIAL METAL TRANSPORTER 1-RELATED"/>
    <property type="match status" value="1"/>
</dbReference>
<dbReference type="Gene3D" id="1.20.1510.10">
    <property type="entry name" value="Cation efflux protein transmembrane domain"/>
    <property type="match status" value="1"/>
</dbReference>
<keyword evidence="6 7" id="KW-0472">Membrane</keyword>
<dbReference type="GO" id="GO:0015341">
    <property type="term" value="F:zinc efflux antiporter activity"/>
    <property type="evidence" value="ECO:0007669"/>
    <property type="project" value="TreeGrafter"/>
</dbReference>
<evidence type="ECO:0000256" key="1">
    <source>
        <dbReference type="ARBA" id="ARBA00004141"/>
    </source>
</evidence>
<feature type="transmembrane region" description="Helical" evidence="7">
    <location>
        <begin position="181"/>
        <end position="198"/>
    </location>
</feature>
<organism evidence="10 11">
    <name type="scientific">Desulfopila aestuarii DSM 18488</name>
    <dbReference type="NCBI Taxonomy" id="1121416"/>
    <lineage>
        <taxon>Bacteria</taxon>
        <taxon>Pseudomonadati</taxon>
        <taxon>Thermodesulfobacteriota</taxon>
        <taxon>Desulfobulbia</taxon>
        <taxon>Desulfobulbales</taxon>
        <taxon>Desulfocapsaceae</taxon>
        <taxon>Desulfopila</taxon>
    </lineage>
</organism>
<comment type="subcellular location">
    <subcellularLocation>
        <location evidence="1">Membrane</location>
        <topology evidence="1">Multi-pass membrane protein</topology>
    </subcellularLocation>
</comment>
<dbReference type="InterPro" id="IPR027469">
    <property type="entry name" value="Cation_efflux_TMD_sf"/>
</dbReference>
<evidence type="ECO:0000259" key="9">
    <source>
        <dbReference type="Pfam" id="PF16916"/>
    </source>
</evidence>
<evidence type="ECO:0000256" key="5">
    <source>
        <dbReference type="ARBA" id="ARBA00022989"/>
    </source>
</evidence>
<dbReference type="GO" id="GO:0006882">
    <property type="term" value="P:intracellular zinc ion homeostasis"/>
    <property type="evidence" value="ECO:0007669"/>
    <property type="project" value="TreeGrafter"/>
</dbReference>
<keyword evidence="4 7" id="KW-0812">Transmembrane</keyword>
<dbReference type="InterPro" id="IPR058533">
    <property type="entry name" value="Cation_efflux_TM"/>
</dbReference>
<reference evidence="10 11" key="1">
    <citation type="submission" date="2016-12" db="EMBL/GenBank/DDBJ databases">
        <authorList>
            <person name="Song W.-J."/>
            <person name="Kurnit D.M."/>
        </authorList>
    </citation>
    <scope>NUCLEOTIDE SEQUENCE [LARGE SCALE GENOMIC DNA]</scope>
    <source>
        <strain evidence="10 11">DSM 18488</strain>
    </source>
</reference>
<evidence type="ECO:0000313" key="11">
    <source>
        <dbReference type="Proteomes" id="UP000184603"/>
    </source>
</evidence>
<evidence type="ECO:0000259" key="8">
    <source>
        <dbReference type="Pfam" id="PF01545"/>
    </source>
</evidence>
<comment type="similarity">
    <text evidence="2">Belongs to the cation diffusion facilitator (CDF) transporter (TC 2.A.4) family.</text>
</comment>
<evidence type="ECO:0000256" key="6">
    <source>
        <dbReference type="ARBA" id="ARBA00023136"/>
    </source>
</evidence>
<feature type="domain" description="Cation efflux protein transmembrane" evidence="8">
    <location>
        <begin position="13"/>
        <end position="204"/>
    </location>
</feature>
<name>A0A1M7Y364_9BACT</name>
<dbReference type="InterPro" id="IPR027470">
    <property type="entry name" value="Cation_efflux_CTD"/>
</dbReference>
<evidence type="ECO:0000256" key="4">
    <source>
        <dbReference type="ARBA" id="ARBA00022692"/>
    </source>
</evidence>
<dbReference type="GO" id="GO:0015086">
    <property type="term" value="F:cadmium ion transmembrane transporter activity"/>
    <property type="evidence" value="ECO:0007669"/>
    <property type="project" value="TreeGrafter"/>
</dbReference>
<dbReference type="RefSeq" id="WP_073612893.1">
    <property type="nucleotide sequence ID" value="NZ_FRFE01000006.1"/>
</dbReference>